<keyword evidence="2" id="KW-1185">Reference proteome</keyword>
<organism evidence="1 2">
    <name type="scientific">Clostridium folliculivorans</name>
    <dbReference type="NCBI Taxonomy" id="2886038"/>
    <lineage>
        <taxon>Bacteria</taxon>
        <taxon>Bacillati</taxon>
        <taxon>Bacillota</taxon>
        <taxon>Clostridia</taxon>
        <taxon>Eubacteriales</taxon>
        <taxon>Clostridiaceae</taxon>
        <taxon>Clostridium</taxon>
    </lineage>
</organism>
<evidence type="ECO:0008006" key="3">
    <source>
        <dbReference type="Google" id="ProtNLM"/>
    </source>
</evidence>
<evidence type="ECO:0000313" key="1">
    <source>
        <dbReference type="EMBL" id="GKU27231.1"/>
    </source>
</evidence>
<dbReference type="AlphaFoldDB" id="A0A9W5Y5R6"/>
<dbReference type="Proteomes" id="UP001057868">
    <property type="component" value="Unassembled WGS sequence"/>
</dbReference>
<sequence length="424" mass="50456">MKHIIVIAGWYYPEPSPTGNCIKQIINELKRDNRISVICFGESENILIEEDGVSIYTLSNLRLRLRRYALKELQLSYSKYKRQYFNILYILSRVFRVFISIFAWPTSESWYISKSLKLLIKINTIDKIDTIITVSNPFEAHMCGFRYKKLKPKVNWITYSLDHFTNSESLHRYYFSRNLKFKINLHFEKRIYEYANYNFVTKELKPWVDKITNGIEQKVKAVSFPLLKIKKGQPKESYFSEYRDNINLVYAGALYKKIRNPEYLLKLICGIDDERIVLHLFSRGDCDNIINRYKSISKDKIVVHKVLPIDEIHDVMEQADILVNLGNCIYEQKPSKIYEYIATGKPIVNIHYNAIDYSDIFSNYPLSININQENICFEKDRYDLREFCNRNWKVSIDKNDIKNRFVDSTPEFISDLFKRRIEEN</sequence>
<dbReference type="SUPFAM" id="SSF53756">
    <property type="entry name" value="UDP-Glycosyltransferase/glycogen phosphorylase"/>
    <property type="match status" value="1"/>
</dbReference>
<name>A0A9W5Y5R6_9CLOT</name>
<reference evidence="1" key="1">
    <citation type="journal article" date="2023" name="Int. J. Syst. Evol. Microbiol.">
        <title>&lt;i&gt;Clostridium folliculivorans&lt;/i&gt; sp. nov., isolated from soil samples of an organic paddy in Japan.</title>
        <authorList>
            <person name="Tazawa J."/>
            <person name="Kobayashi H."/>
            <person name="Tanizawa Y."/>
            <person name="Uchino A."/>
            <person name="Tanaka F."/>
            <person name="Urashima Y."/>
            <person name="Miura S."/>
            <person name="Sakamoto M."/>
            <person name="Ohkuma M."/>
            <person name="Tohno M."/>
        </authorList>
    </citation>
    <scope>NUCLEOTIDE SEQUENCE</scope>
    <source>
        <strain evidence="1">D1-1</strain>
    </source>
</reference>
<accession>A0A9W5Y5R6</accession>
<dbReference type="EMBL" id="BQXY01000010">
    <property type="protein sequence ID" value="GKU27231.1"/>
    <property type="molecule type" value="Genomic_DNA"/>
</dbReference>
<gene>
    <name evidence="1" type="ORF">CFOLD11_40580</name>
</gene>
<evidence type="ECO:0000313" key="2">
    <source>
        <dbReference type="Proteomes" id="UP001057868"/>
    </source>
</evidence>
<protein>
    <recommendedName>
        <fullName evidence="3">Glycosyltransferase subfamily 4-like N-terminal domain-containing protein</fullName>
    </recommendedName>
</protein>
<dbReference type="Gene3D" id="3.40.50.2000">
    <property type="entry name" value="Glycogen Phosphorylase B"/>
    <property type="match status" value="1"/>
</dbReference>
<proteinExistence type="predicted"/>
<comment type="caution">
    <text evidence="1">The sequence shown here is derived from an EMBL/GenBank/DDBJ whole genome shotgun (WGS) entry which is preliminary data.</text>
</comment>
<dbReference type="RefSeq" id="WP_261854100.1">
    <property type="nucleotide sequence ID" value="NZ_BQXY01000010.1"/>
</dbReference>